<gene>
    <name evidence="1" type="ORF">KSP40_PGU013682</name>
</gene>
<evidence type="ECO:0000313" key="1">
    <source>
        <dbReference type="EMBL" id="KAK8971195.1"/>
    </source>
</evidence>
<dbReference type="InterPro" id="IPR011989">
    <property type="entry name" value="ARM-like"/>
</dbReference>
<accession>A0ABR2N4Y7</accession>
<comment type="caution">
    <text evidence="1">The sequence shown here is derived from an EMBL/GenBank/DDBJ whole genome shotgun (WGS) entry which is preliminary data.</text>
</comment>
<reference evidence="1 2" key="1">
    <citation type="journal article" date="2022" name="Nat. Plants">
        <title>Genomes of leafy and leafless Platanthera orchids illuminate the evolution of mycoheterotrophy.</title>
        <authorList>
            <person name="Li M.H."/>
            <person name="Liu K.W."/>
            <person name="Li Z."/>
            <person name="Lu H.C."/>
            <person name="Ye Q.L."/>
            <person name="Zhang D."/>
            <person name="Wang J.Y."/>
            <person name="Li Y.F."/>
            <person name="Zhong Z.M."/>
            <person name="Liu X."/>
            <person name="Yu X."/>
            <person name="Liu D.K."/>
            <person name="Tu X.D."/>
            <person name="Liu B."/>
            <person name="Hao Y."/>
            <person name="Liao X.Y."/>
            <person name="Jiang Y.T."/>
            <person name="Sun W.H."/>
            <person name="Chen J."/>
            <person name="Chen Y.Q."/>
            <person name="Ai Y."/>
            <person name="Zhai J.W."/>
            <person name="Wu S.S."/>
            <person name="Zhou Z."/>
            <person name="Hsiao Y.Y."/>
            <person name="Wu W.L."/>
            <person name="Chen Y.Y."/>
            <person name="Lin Y.F."/>
            <person name="Hsu J.L."/>
            <person name="Li C.Y."/>
            <person name="Wang Z.W."/>
            <person name="Zhao X."/>
            <person name="Zhong W.Y."/>
            <person name="Ma X.K."/>
            <person name="Ma L."/>
            <person name="Huang J."/>
            <person name="Chen G.Z."/>
            <person name="Huang M.Z."/>
            <person name="Huang L."/>
            <person name="Peng D.H."/>
            <person name="Luo Y.B."/>
            <person name="Zou S.Q."/>
            <person name="Chen S.P."/>
            <person name="Lan S."/>
            <person name="Tsai W.C."/>
            <person name="Van de Peer Y."/>
            <person name="Liu Z.J."/>
        </authorList>
    </citation>
    <scope>NUCLEOTIDE SEQUENCE [LARGE SCALE GENOMIC DNA]</scope>
    <source>
        <strain evidence="1">Lor288</strain>
    </source>
</reference>
<sequence>MPIRRKPDIVVYSSPAMPIRCLATEGAVECRPLRQSDSPVKFRDFSPRLLFHIIRCYIMLPSNEKGCVVVQRISVALTNGSLCDIIEEIPIIGGLLSQLLIYVNKVTAETLRRIGLHMLL</sequence>
<name>A0ABR2N4Y7_9ASPA</name>
<dbReference type="Gene3D" id="1.25.10.10">
    <property type="entry name" value="Leucine-rich Repeat Variant"/>
    <property type="match status" value="1"/>
</dbReference>
<evidence type="ECO:0000313" key="2">
    <source>
        <dbReference type="Proteomes" id="UP001412067"/>
    </source>
</evidence>
<protein>
    <submittedName>
        <fullName evidence="1">Uncharacterized protein</fullName>
    </submittedName>
</protein>
<proteinExistence type="predicted"/>
<dbReference type="EMBL" id="JBBWWR010000001">
    <property type="protein sequence ID" value="KAK8971195.1"/>
    <property type="molecule type" value="Genomic_DNA"/>
</dbReference>
<dbReference type="Proteomes" id="UP001412067">
    <property type="component" value="Unassembled WGS sequence"/>
</dbReference>
<keyword evidence="2" id="KW-1185">Reference proteome</keyword>
<organism evidence="1 2">
    <name type="scientific">Platanthera guangdongensis</name>
    <dbReference type="NCBI Taxonomy" id="2320717"/>
    <lineage>
        <taxon>Eukaryota</taxon>
        <taxon>Viridiplantae</taxon>
        <taxon>Streptophyta</taxon>
        <taxon>Embryophyta</taxon>
        <taxon>Tracheophyta</taxon>
        <taxon>Spermatophyta</taxon>
        <taxon>Magnoliopsida</taxon>
        <taxon>Liliopsida</taxon>
        <taxon>Asparagales</taxon>
        <taxon>Orchidaceae</taxon>
        <taxon>Orchidoideae</taxon>
        <taxon>Orchideae</taxon>
        <taxon>Orchidinae</taxon>
        <taxon>Platanthera</taxon>
    </lineage>
</organism>